<dbReference type="Proteomes" id="UP000043764">
    <property type="component" value="Unassembled WGS sequence"/>
</dbReference>
<feature type="domain" description="PhoD-like phosphatase" evidence="1">
    <location>
        <begin position="105"/>
        <end position="210"/>
    </location>
</feature>
<accession>A0A0H5D6G8</accession>
<dbReference type="PANTHER" id="PTHR46689">
    <property type="entry name" value="MEMBRANE PROTEIN, PUTATIVE-RELATED"/>
    <property type="match status" value="1"/>
</dbReference>
<evidence type="ECO:0000313" key="3">
    <source>
        <dbReference type="Proteomes" id="UP000043764"/>
    </source>
</evidence>
<dbReference type="GO" id="GO:0016020">
    <property type="term" value="C:membrane"/>
    <property type="evidence" value="ECO:0007669"/>
    <property type="project" value="TreeGrafter"/>
</dbReference>
<dbReference type="PANTHER" id="PTHR46689:SF1">
    <property type="entry name" value="PHOD-LIKE PHOSPHATASE DOMAIN-CONTAINING PROTEIN"/>
    <property type="match status" value="1"/>
</dbReference>
<dbReference type="InterPro" id="IPR043904">
    <property type="entry name" value="PhoD_2-like"/>
</dbReference>
<dbReference type="Gene3D" id="3.60.21.70">
    <property type="entry name" value="PhoD-like phosphatase"/>
    <property type="match status" value="1"/>
</dbReference>
<dbReference type="AlphaFoldDB" id="A0A0H5D6G8"/>
<reference evidence="3" key="1">
    <citation type="submission" date="2015-05" db="EMBL/GenBank/DDBJ databases">
        <authorList>
            <person name="Rodrigo-Torres Lidia"/>
            <person name="Arahal R.David."/>
        </authorList>
    </citation>
    <scope>NUCLEOTIDE SEQUENCE [LARGE SCALE GENOMIC DNA]</scope>
    <source>
        <strain evidence="3">CECT 7321</strain>
    </source>
</reference>
<keyword evidence="3" id="KW-1185">Reference proteome</keyword>
<dbReference type="STRING" id="481446.NIT7645_01872"/>
<evidence type="ECO:0000259" key="1">
    <source>
        <dbReference type="Pfam" id="PF19050"/>
    </source>
</evidence>
<dbReference type="InterPro" id="IPR038607">
    <property type="entry name" value="PhoD-like_sf"/>
</dbReference>
<name>A0A0H5D6G8_9RHOB</name>
<dbReference type="Pfam" id="PF19050">
    <property type="entry name" value="PhoD_2"/>
    <property type="match status" value="1"/>
</dbReference>
<protein>
    <submittedName>
        <fullName evidence="2">PhoD-like phosphatase</fullName>
    </submittedName>
</protein>
<dbReference type="RefSeq" id="WP_306315115.1">
    <property type="nucleotide sequence ID" value="NZ_CVRL01000039.1"/>
</dbReference>
<evidence type="ECO:0000313" key="2">
    <source>
        <dbReference type="EMBL" id="CRL12283.1"/>
    </source>
</evidence>
<dbReference type="EMBL" id="CVRL01000039">
    <property type="protein sequence ID" value="CRL12283.1"/>
    <property type="molecule type" value="Genomic_DNA"/>
</dbReference>
<gene>
    <name evidence="2" type="ORF">NIT7321_03157</name>
</gene>
<proteinExistence type="predicted"/>
<sequence>MLFLDDIRDGQVWLSALVLTRDDGDLAPLICDDGAVHPFRELACEAGWRVMRARFRGEARSTIRYSALGTTYELAGAFGGNLNIAFASCNGEEHGDLDRDPEERNVMWARLLREHKVRPFHLLLHGGDQIYADEVTQGHPLSEDWPDHLPKDPSREGLEDLRAHLRRGFFERYVSFFLGCPDMLALAATVPSLCQWDDHDICDGWGSLRRSRTYSPIGQTLLMWRVRPLFCFNMPVWTGICRGGFMIRKG</sequence>
<organism evidence="2 3">
    <name type="scientific">Phaeobacter italicus</name>
    <dbReference type="NCBI Taxonomy" id="481446"/>
    <lineage>
        <taxon>Bacteria</taxon>
        <taxon>Pseudomonadati</taxon>
        <taxon>Pseudomonadota</taxon>
        <taxon>Alphaproteobacteria</taxon>
        <taxon>Rhodobacterales</taxon>
        <taxon>Roseobacteraceae</taxon>
        <taxon>Phaeobacter</taxon>
    </lineage>
</organism>